<gene>
    <name evidence="2" type="ORF">ETH_00018640</name>
</gene>
<keyword evidence="3" id="KW-1185">Reference proteome</keyword>
<dbReference type="VEuPathDB" id="ToxoDB:ETH2_1500300"/>
<dbReference type="RefSeq" id="XP_013233059.1">
    <property type="nucleotide sequence ID" value="XM_013377605.1"/>
</dbReference>
<sequence>MVNHISAGVHEQQLNAPCDFPLKPPNICHPGVSVTSVSTASGSVLSLQSLGGSFAIPSSADTAGCTTPASCSYPSNASGSARSADGSIIAAKSNCSSSSSHTVLKHQYIAVLPTGTPSSSLGIPQAAVATTDSSPAWAQYQTSCTAGSCTPLYCSLTPTPTALCHGGTPLAEGQLRGESSGSSCQETPRKEQQEESAEVASGTAAVAGGKAHRSSLLLQERPLQVASLPEEVQQALRESHDLAAEAAAAEQQPHLALPDWFDPLAGCIRRECLPELPSYRQTLNTSVARLSVASRVHHRVRWPGEPAKITAAVSSTAAGAAGGPAGLGARRVPPLSPGLLRRKSDSAALLSYSHSSIGSAEGTADTPVGAAAGAAAGVGAGVAARHRRVRFATVASAREFRDSTPSPTVAAEAAASGCGAFYNTGLSRVHMPLQQQQANTSAATAEADMTPKELQQKTTESRSVLVLKLMKEMIEQLVNPSSPQCSEDAKVLQESLQLLCSFSLECSGRLPALCFLGDALTNCGKLIEDKLQTNEEQQLIQLVDKTKQPLLSRDAVMRLHRMRMQMRHTPELELFLTPLETLQVGP</sequence>
<proteinExistence type="predicted"/>
<dbReference type="AlphaFoldDB" id="U6L133"/>
<dbReference type="OMA" id="TEINTFT"/>
<dbReference type="VEuPathDB" id="ToxoDB:ETH_00018640"/>
<dbReference type="OrthoDB" id="345264at2759"/>
<dbReference type="Proteomes" id="UP000030747">
    <property type="component" value="Unassembled WGS sequence"/>
</dbReference>
<reference evidence="2" key="2">
    <citation type="submission" date="2013-10" db="EMBL/GenBank/DDBJ databases">
        <authorList>
            <person name="Aslett M."/>
        </authorList>
    </citation>
    <scope>NUCLEOTIDE SEQUENCE [LARGE SCALE GENOMIC DNA]</scope>
    <source>
        <strain evidence="2">Houghton</strain>
    </source>
</reference>
<evidence type="ECO:0000256" key="1">
    <source>
        <dbReference type="SAM" id="MobiDB-lite"/>
    </source>
</evidence>
<feature type="region of interest" description="Disordered" evidence="1">
    <location>
        <begin position="174"/>
        <end position="205"/>
    </location>
</feature>
<feature type="compositionally biased region" description="Polar residues" evidence="1">
    <location>
        <begin position="177"/>
        <end position="186"/>
    </location>
</feature>
<organism evidence="2 3">
    <name type="scientific">Eimeria tenella</name>
    <name type="common">Coccidian parasite</name>
    <dbReference type="NCBI Taxonomy" id="5802"/>
    <lineage>
        <taxon>Eukaryota</taxon>
        <taxon>Sar</taxon>
        <taxon>Alveolata</taxon>
        <taxon>Apicomplexa</taxon>
        <taxon>Conoidasida</taxon>
        <taxon>Coccidia</taxon>
        <taxon>Eucoccidiorida</taxon>
        <taxon>Eimeriorina</taxon>
        <taxon>Eimeriidae</taxon>
        <taxon>Eimeria</taxon>
    </lineage>
</organism>
<reference evidence="2" key="1">
    <citation type="submission" date="2013-10" db="EMBL/GenBank/DDBJ databases">
        <title>Genomic analysis of the causative agents of coccidiosis in chickens.</title>
        <authorList>
            <person name="Reid A.J."/>
            <person name="Blake D."/>
            <person name="Billington K."/>
            <person name="Browne H."/>
            <person name="Dunn M."/>
            <person name="Hung S."/>
            <person name="Kawahara F."/>
            <person name="Miranda-Saavedra D."/>
            <person name="Mourier T."/>
            <person name="Nagra H."/>
            <person name="Otto T.D."/>
            <person name="Rawlings N."/>
            <person name="Sanchez A."/>
            <person name="Sanders M."/>
            <person name="Subramaniam C."/>
            <person name="Tay Y."/>
            <person name="Dear P."/>
            <person name="Doerig C."/>
            <person name="Gruber A."/>
            <person name="Parkinson J."/>
            <person name="Shirley M."/>
            <person name="Wan K.L."/>
            <person name="Berriman M."/>
            <person name="Tomley F."/>
            <person name="Pain A."/>
        </authorList>
    </citation>
    <scope>NUCLEOTIDE SEQUENCE [LARGE SCALE GENOMIC DNA]</scope>
    <source>
        <strain evidence="2">Houghton</strain>
    </source>
</reference>
<dbReference type="EMBL" id="HG675711">
    <property type="protein sequence ID" value="CDJ42309.1"/>
    <property type="molecule type" value="Genomic_DNA"/>
</dbReference>
<evidence type="ECO:0000313" key="2">
    <source>
        <dbReference type="EMBL" id="CDJ42309.1"/>
    </source>
</evidence>
<protein>
    <submittedName>
        <fullName evidence="2">Uncharacterized protein</fullName>
    </submittedName>
</protein>
<accession>U6L133</accession>
<dbReference type="GeneID" id="25252861"/>
<evidence type="ECO:0000313" key="3">
    <source>
        <dbReference type="Proteomes" id="UP000030747"/>
    </source>
</evidence>
<name>U6L133_EIMTE</name>